<reference evidence="1" key="1">
    <citation type="submission" date="2020-05" db="EMBL/GenBank/DDBJ databases">
        <authorList>
            <person name="Chiriac C."/>
            <person name="Salcher M."/>
            <person name="Ghai R."/>
            <person name="Kavagutti S V."/>
        </authorList>
    </citation>
    <scope>NUCLEOTIDE SEQUENCE</scope>
</reference>
<protein>
    <recommendedName>
        <fullName evidence="2">Phage tail assembly chaperone protein</fullName>
    </recommendedName>
</protein>
<accession>A0A6J5T712</accession>
<gene>
    <name evidence="1" type="ORF">UFOVP3_40</name>
</gene>
<evidence type="ECO:0008006" key="2">
    <source>
        <dbReference type="Google" id="ProtNLM"/>
    </source>
</evidence>
<organism evidence="1">
    <name type="scientific">uncultured Caudovirales phage</name>
    <dbReference type="NCBI Taxonomy" id="2100421"/>
    <lineage>
        <taxon>Viruses</taxon>
        <taxon>Duplodnaviria</taxon>
        <taxon>Heunggongvirae</taxon>
        <taxon>Uroviricota</taxon>
        <taxon>Caudoviricetes</taxon>
        <taxon>Peduoviridae</taxon>
        <taxon>Maltschvirus</taxon>
        <taxon>Maltschvirus maltsch</taxon>
    </lineage>
</organism>
<name>A0A6J5T712_9CAUD</name>
<evidence type="ECO:0000313" key="1">
    <source>
        <dbReference type="EMBL" id="CAB4240549.1"/>
    </source>
</evidence>
<dbReference type="EMBL" id="LR797814">
    <property type="protein sequence ID" value="CAB4240549.1"/>
    <property type="molecule type" value="Genomic_DNA"/>
</dbReference>
<proteinExistence type="predicted"/>
<sequence length="132" mass="15157">MDLQALLPTSDTITVILKHPVTDDVLMKDDGTEMSVTVYAPHSKEYKAAIHEQTNKRIQKAQKNKKITFTAEEIDLASVELIAKTTKDWDLIFNKKQLKFSVAEASDLYQKLPWLKEQVIEAQEDYTSFLKK</sequence>